<dbReference type="EMBL" id="JABCRI010000009">
    <property type="protein sequence ID" value="KAF8400638.1"/>
    <property type="molecule type" value="Genomic_DNA"/>
</dbReference>
<dbReference type="SMART" id="SM00256">
    <property type="entry name" value="FBOX"/>
    <property type="match status" value="1"/>
</dbReference>
<evidence type="ECO:0000313" key="3">
    <source>
        <dbReference type="EMBL" id="KAF8400638.1"/>
    </source>
</evidence>
<gene>
    <name evidence="3" type="ORF">HHK36_013937</name>
</gene>
<evidence type="ECO:0000256" key="1">
    <source>
        <dbReference type="SAM" id="Phobius"/>
    </source>
</evidence>
<dbReference type="GO" id="GO:0019005">
    <property type="term" value="C:SCF ubiquitin ligase complex"/>
    <property type="evidence" value="ECO:0007669"/>
    <property type="project" value="TreeGrafter"/>
</dbReference>
<evidence type="ECO:0000313" key="4">
    <source>
        <dbReference type="Proteomes" id="UP000655225"/>
    </source>
</evidence>
<proteinExistence type="predicted"/>
<dbReference type="FunFam" id="3.80.10.10:FF:000214">
    <property type="entry name" value="EIN3-binding F-box protein 1"/>
    <property type="match status" value="1"/>
</dbReference>
<feature type="domain" description="F-box" evidence="2">
    <location>
        <begin position="177"/>
        <end position="217"/>
    </location>
</feature>
<keyword evidence="1" id="KW-0812">Transmembrane</keyword>
<reference evidence="3 4" key="1">
    <citation type="submission" date="2020-04" db="EMBL/GenBank/DDBJ databases">
        <title>Plant Genome Project.</title>
        <authorList>
            <person name="Zhang R.-G."/>
        </authorList>
    </citation>
    <scope>NUCLEOTIDE SEQUENCE [LARGE SCALE GENOMIC DNA]</scope>
    <source>
        <strain evidence="3">YNK0</strain>
        <tissue evidence="3">Leaf</tissue>
    </source>
</reference>
<dbReference type="SUPFAM" id="SSF81383">
    <property type="entry name" value="F-box domain"/>
    <property type="match status" value="1"/>
</dbReference>
<dbReference type="InterPro" id="IPR001810">
    <property type="entry name" value="F-box_dom"/>
</dbReference>
<dbReference type="FunFam" id="3.80.10.10:FF:000451">
    <property type="entry name" value="EIN3-binding F-box protein 1"/>
    <property type="match status" value="1"/>
</dbReference>
<dbReference type="InterPro" id="IPR032675">
    <property type="entry name" value="LRR_dom_sf"/>
</dbReference>
<dbReference type="OMA" id="FICKSEY"/>
<keyword evidence="4" id="KW-1185">Reference proteome</keyword>
<dbReference type="PANTHER" id="PTHR13318:SF95">
    <property type="entry name" value="F-BOX PROTEIN YLR352W"/>
    <property type="match status" value="1"/>
</dbReference>
<comment type="caution">
    <text evidence="3">The sequence shown here is derived from an EMBL/GenBank/DDBJ whole genome shotgun (WGS) entry which is preliminary data.</text>
</comment>
<organism evidence="3 4">
    <name type="scientific">Tetracentron sinense</name>
    <name type="common">Spur-leaf</name>
    <dbReference type="NCBI Taxonomy" id="13715"/>
    <lineage>
        <taxon>Eukaryota</taxon>
        <taxon>Viridiplantae</taxon>
        <taxon>Streptophyta</taxon>
        <taxon>Embryophyta</taxon>
        <taxon>Tracheophyta</taxon>
        <taxon>Spermatophyta</taxon>
        <taxon>Magnoliopsida</taxon>
        <taxon>Trochodendrales</taxon>
        <taxon>Trochodendraceae</taxon>
        <taxon>Tetracentron</taxon>
    </lineage>
</organism>
<evidence type="ECO:0000259" key="2">
    <source>
        <dbReference type="SMART" id="SM00256"/>
    </source>
</evidence>
<dbReference type="FunFam" id="3.80.10.10:FF:000473">
    <property type="entry name" value="EIN3-binding F-box protein 1"/>
    <property type="match status" value="1"/>
</dbReference>
<feature type="transmembrane region" description="Helical" evidence="1">
    <location>
        <begin position="43"/>
        <end position="62"/>
    </location>
</feature>
<dbReference type="SUPFAM" id="SSF52047">
    <property type="entry name" value="RNI-like"/>
    <property type="match status" value="2"/>
</dbReference>
<sequence length="780" mass="83737">MSSAAANRLGISSSAKRLGLLSSAKRKKAYGDLTLERKGSSIIVLYLIFHVLFLLDLFFSVFNRGFFSEKLFGLFSCRPSSTTVGLSVVDHAAFGMLRIETYFKLSMMLPLVTCQWDDDFGHGGSMYAHPMDSSLLLSIGPNVDVYFPPRKRSRISAPFLFRGDKVEQQKQSSIEVLPDECLFEIFRRLPGGQERSACACVSKHWLILLSSIHRAEICSSRTTQCLKPEGGLVSDKADESSNLDTAGPLPVFNDDEAVCGDEDLEHESDGYLSRCLEGKKATDIRLAAIAVGTASRGGLGKLLIRGSNSTRGVTNIGLSAIARGCPSLRVLSLWNISSIEDEGLVEIANGCHMLEKLDLCQCPSISDKGLLAIADNCPNLTDLTIESCSNIGNESLQAIGRCCPNLQSISIKHCPLVGDQGVGSLLSSASYVLKRVKLHALNITDVSLAVIGHYGKAVTDLVLTGLQNMSERGFWVMGNAQGLQKLKCFTITSCRGVTDIGLETMGKGCPNLKQLCLNKCSFLSDNGLVAFAKNVESLESLQLDECNRITQSGVIGTLSNCGAKLKALSLVKCMGIKDIVVELPLFSPCKSLQYLSICNCPGFGSTSLAMVGKVCPQLQYVDLSGLLGITDAGVLPLLDSCKAGIVKANFSGCMNLTDAVVSAMARLHGGTLQLLNLDGCRKITDASLVTIADNCPLLRDLIVSKCAITDFGIATLSCSKQLDLQILSLSGCSKVSDKSMPFLGKLGQTLLGLNLQHCNSISSSTIEVLVERLWRCDILS</sequence>
<dbReference type="Pfam" id="PF12937">
    <property type="entry name" value="F-box-like"/>
    <property type="match status" value="1"/>
</dbReference>
<dbReference type="AlphaFoldDB" id="A0A835DDT2"/>
<accession>A0A835DDT2</accession>
<keyword evidence="1" id="KW-1133">Transmembrane helix</keyword>
<dbReference type="Gene3D" id="3.80.10.10">
    <property type="entry name" value="Ribonuclease Inhibitor"/>
    <property type="match status" value="5"/>
</dbReference>
<dbReference type="Gene3D" id="1.20.1280.50">
    <property type="match status" value="1"/>
</dbReference>
<dbReference type="OrthoDB" id="550575at2759"/>
<dbReference type="InterPro" id="IPR057207">
    <property type="entry name" value="FBXL15_LRR"/>
</dbReference>
<dbReference type="InterPro" id="IPR006553">
    <property type="entry name" value="Leu-rich_rpt_Cys-con_subtyp"/>
</dbReference>
<dbReference type="SMART" id="SM00367">
    <property type="entry name" value="LRR_CC"/>
    <property type="match status" value="12"/>
</dbReference>
<keyword evidence="1" id="KW-0472">Membrane</keyword>
<dbReference type="Pfam" id="PF25372">
    <property type="entry name" value="DUF7885"/>
    <property type="match status" value="1"/>
</dbReference>
<dbReference type="CDD" id="cd22159">
    <property type="entry name" value="F-box_AtTIR1-like"/>
    <property type="match status" value="1"/>
</dbReference>
<name>A0A835DDT2_TETSI</name>
<dbReference type="InterPro" id="IPR036047">
    <property type="entry name" value="F-box-like_dom_sf"/>
</dbReference>
<dbReference type="PANTHER" id="PTHR13318">
    <property type="entry name" value="PARTNER OF PAIRED, ISOFORM B-RELATED"/>
    <property type="match status" value="1"/>
</dbReference>
<dbReference type="Proteomes" id="UP000655225">
    <property type="component" value="Unassembled WGS sequence"/>
</dbReference>
<dbReference type="GO" id="GO:0031146">
    <property type="term" value="P:SCF-dependent proteasomal ubiquitin-dependent protein catabolic process"/>
    <property type="evidence" value="ECO:0007669"/>
    <property type="project" value="TreeGrafter"/>
</dbReference>
<protein>
    <recommendedName>
        <fullName evidence="2">F-box domain-containing protein</fullName>
    </recommendedName>
</protein>